<feature type="domain" description="HTH tetR-type" evidence="5">
    <location>
        <begin position="2"/>
        <end position="62"/>
    </location>
</feature>
<evidence type="ECO:0000256" key="3">
    <source>
        <dbReference type="ARBA" id="ARBA00023163"/>
    </source>
</evidence>
<dbReference type="RefSeq" id="WP_149840448.1">
    <property type="nucleotide sequence ID" value="NZ_VUOC01000004.1"/>
</dbReference>
<dbReference type="PANTHER" id="PTHR47506">
    <property type="entry name" value="TRANSCRIPTIONAL REGULATORY PROTEIN"/>
    <property type="match status" value="1"/>
</dbReference>
<keyword evidence="1" id="KW-0805">Transcription regulation</keyword>
<evidence type="ECO:0000256" key="1">
    <source>
        <dbReference type="ARBA" id="ARBA00023015"/>
    </source>
</evidence>
<evidence type="ECO:0000313" key="6">
    <source>
        <dbReference type="EMBL" id="KAA2239269.1"/>
    </source>
</evidence>
<dbReference type="InterPro" id="IPR009057">
    <property type="entry name" value="Homeodomain-like_sf"/>
</dbReference>
<keyword evidence="3" id="KW-0804">Transcription</keyword>
<dbReference type="AlphaFoldDB" id="A0A5B2VM34"/>
<accession>A0A5B2VM34</accession>
<evidence type="ECO:0000256" key="2">
    <source>
        <dbReference type="ARBA" id="ARBA00023125"/>
    </source>
</evidence>
<dbReference type="PANTHER" id="PTHR47506:SF1">
    <property type="entry name" value="HTH-TYPE TRANSCRIPTIONAL REGULATOR YJDC"/>
    <property type="match status" value="1"/>
</dbReference>
<evidence type="ECO:0000259" key="5">
    <source>
        <dbReference type="PROSITE" id="PS50977"/>
    </source>
</evidence>
<reference evidence="6 7" key="1">
    <citation type="submission" date="2019-09" db="EMBL/GenBank/DDBJ databases">
        <title>Chitinophaga ginsengihumi sp. nov., isolated from soil of ginseng rhizosphere.</title>
        <authorList>
            <person name="Lee J."/>
        </authorList>
    </citation>
    <scope>NUCLEOTIDE SEQUENCE [LARGE SCALE GENOMIC DNA]</scope>
    <source>
        <strain evidence="6 7">BN140078</strain>
    </source>
</reference>
<dbReference type="InterPro" id="IPR001647">
    <property type="entry name" value="HTH_TetR"/>
</dbReference>
<name>A0A5B2VM34_9BACT</name>
<dbReference type="Proteomes" id="UP000324611">
    <property type="component" value="Unassembled WGS sequence"/>
</dbReference>
<comment type="caution">
    <text evidence="6">The sequence shown here is derived from an EMBL/GenBank/DDBJ whole genome shotgun (WGS) entry which is preliminary data.</text>
</comment>
<gene>
    <name evidence="6" type="ORF">F0L74_23985</name>
</gene>
<keyword evidence="7" id="KW-1185">Reference proteome</keyword>
<dbReference type="InterPro" id="IPR036271">
    <property type="entry name" value="Tet_transcr_reg_TetR-rel_C_sf"/>
</dbReference>
<keyword evidence="2 4" id="KW-0238">DNA-binding</keyword>
<reference evidence="6 7" key="2">
    <citation type="submission" date="2019-09" db="EMBL/GenBank/DDBJ databases">
        <authorList>
            <person name="Jin C."/>
        </authorList>
    </citation>
    <scope>NUCLEOTIDE SEQUENCE [LARGE SCALE GENOMIC DNA]</scope>
    <source>
        <strain evidence="6 7">BN140078</strain>
    </source>
</reference>
<dbReference type="SUPFAM" id="SSF48498">
    <property type="entry name" value="Tetracyclin repressor-like, C-terminal domain"/>
    <property type="match status" value="1"/>
</dbReference>
<evidence type="ECO:0000313" key="7">
    <source>
        <dbReference type="Proteomes" id="UP000324611"/>
    </source>
</evidence>
<sequence length="183" mass="20576">MSDTRDKIIELADLLIRTKGFNAFSYADISGQLSVKNAAIHYHFPSKADLGISVIQREMDQFEIQKRRWEKLPEDAQLKKLFDVFQRRSKQGVICLVGSLTPDFDTFSPPLQAKVQEMCSGILAWVTACLEQGRAKGCFHFEGEAGDRALMVMSNLSASLLFSRVFDGSIFSRMSGQLTKDLE</sequence>
<dbReference type="SUPFAM" id="SSF46689">
    <property type="entry name" value="Homeodomain-like"/>
    <property type="match status" value="1"/>
</dbReference>
<dbReference type="Pfam" id="PF00440">
    <property type="entry name" value="TetR_N"/>
    <property type="match status" value="1"/>
</dbReference>
<evidence type="ECO:0000256" key="4">
    <source>
        <dbReference type="PROSITE-ProRule" id="PRU00335"/>
    </source>
</evidence>
<feature type="DNA-binding region" description="H-T-H motif" evidence="4">
    <location>
        <begin position="25"/>
        <end position="44"/>
    </location>
</feature>
<proteinExistence type="predicted"/>
<organism evidence="6 7">
    <name type="scientific">Chitinophaga agrisoli</name>
    <dbReference type="NCBI Taxonomy" id="2607653"/>
    <lineage>
        <taxon>Bacteria</taxon>
        <taxon>Pseudomonadati</taxon>
        <taxon>Bacteroidota</taxon>
        <taxon>Chitinophagia</taxon>
        <taxon>Chitinophagales</taxon>
        <taxon>Chitinophagaceae</taxon>
        <taxon>Chitinophaga</taxon>
    </lineage>
</organism>
<protein>
    <submittedName>
        <fullName evidence="6">TetR/AcrR family transcriptional regulator</fullName>
    </submittedName>
</protein>
<dbReference type="GO" id="GO:0003677">
    <property type="term" value="F:DNA binding"/>
    <property type="evidence" value="ECO:0007669"/>
    <property type="project" value="UniProtKB-UniRule"/>
</dbReference>
<dbReference type="EMBL" id="VUOC01000004">
    <property type="protein sequence ID" value="KAA2239269.1"/>
    <property type="molecule type" value="Genomic_DNA"/>
</dbReference>
<dbReference type="PROSITE" id="PS50977">
    <property type="entry name" value="HTH_TETR_2"/>
    <property type="match status" value="1"/>
</dbReference>
<dbReference type="Gene3D" id="1.10.357.10">
    <property type="entry name" value="Tetracycline Repressor, domain 2"/>
    <property type="match status" value="1"/>
</dbReference>